<comment type="similarity">
    <text evidence="1">Belongs to the bacterial secretin family.</text>
</comment>
<evidence type="ECO:0000256" key="2">
    <source>
        <dbReference type="SAM" id="SignalP"/>
    </source>
</evidence>
<accession>A0ABV4NEK3</accession>
<protein>
    <submittedName>
        <fullName evidence="5">Type II and III secretion system protein family protein</fullName>
    </submittedName>
</protein>
<dbReference type="Pfam" id="PF13629">
    <property type="entry name" value="T2SS-T3SS_pil_N"/>
    <property type="match status" value="1"/>
</dbReference>
<dbReference type="InterPro" id="IPR050810">
    <property type="entry name" value="Bact_Secretion_Sys_Channel"/>
</dbReference>
<name>A0ABV4NEK3_9VIBR</name>
<feature type="domain" description="Pilus formation protein N-terminal" evidence="4">
    <location>
        <begin position="32"/>
        <end position="96"/>
    </location>
</feature>
<dbReference type="PANTHER" id="PTHR30332:SF17">
    <property type="entry name" value="TYPE IV PILIATION SYSTEM PROTEIN DR_0774-RELATED"/>
    <property type="match status" value="1"/>
</dbReference>
<dbReference type="PRINTS" id="PR00811">
    <property type="entry name" value="BCTERIALGSPD"/>
</dbReference>
<evidence type="ECO:0000259" key="4">
    <source>
        <dbReference type="Pfam" id="PF13629"/>
    </source>
</evidence>
<dbReference type="InterPro" id="IPR001775">
    <property type="entry name" value="GspD/PilQ"/>
</dbReference>
<dbReference type="EMBL" id="JBFRUW010000056">
    <property type="protein sequence ID" value="MFA0569607.1"/>
    <property type="molecule type" value="Genomic_DNA"/>
</dbReference>
<dbReference type="RefSeq" id="WP_372266766.1">
    <property type="nucleotide sequence ID" value="NZ_JBFRUW010000056.1"/>
</dbReference>
<proteinExistence type="inferred from homology"/>
<evidence type="ECO:0000313" key="6">
    <source>
        <dbReference type="Proteomes" id="UP001570417"/>
    </source>
</evidence>
<feature type="domain" description="Type II/III secretion system secretin-like" evidence="3">
    <location>
        <begin position="244"/>
        <end position="397"/>
    </location>
</feature>
<evidence type="ECO:0000313" key="5">
    <source>
        <dbReference type="EMBL" id="MFA0569607.1"/>
    </source>
</evidence>
<dbReference type="Pfam" id="PF00263">
    <property type="entry name" value="Secretin"/>
    <property type="match status" value="1"/>
</dbReference>
<keyword evidence="2" id="KW-0732">Signal</keyword>
<dbReference type="InterPro" id="IPR032789">
    <property type="entry name" value="T2SS-T3SS_pil_N"/>
</dbReference>
<keyword evidence="6" id="KW-1185">Reference proteome</keyword>
<feature type="chain" id="PRO_5046240071" evidence="2">
    <location>
        <begin position="27"/>
        <end position="445"/>
    </location>
</feature>
<dbReference type="PANTHER" id="PTHR30332">
    <property type="entry name" value="PROBABLE GENERAL SECRETION PATHWAY PROTEIN D"/>
    <property type="match status" value="1"/>
</dbReference>
<gene>
    <name evidence="5" type="ORF">AB4566_15155</name>
</gene>
<comment type="caution">
    <text evidence="5">The sequence shown here is derived from an EMBL/GenBank/DDBJ whole genome shotgun (WGS) entry which is preliminary data.</text>
</comment>
<dbReference type="InterPro" id="IPR004846">
    <property type="entry name" value="T2SS/T3SS_dom"/>
</dbReference>
<dbReference type="Proteomes" id="UP001570417">
    <property type="component" value="Unassembled WGS sequence"/>
</dbReference>
<organism evidence="5 6">
    <name type="scientific">Vibrio gallaecicus</name>
    <dbReference type="NCBI Taxonomy" id="552386"/>
    <lineage>
        <taxon>Bacteria</taxon>
        <taxon>Pseudomonadati</taxon>
        <taxon>Pseudomonadota</taxon>
        <taxon>Gammaproteobacteria</taxon>
        <taxon>Vibrionales</taxon>
        <taxon>Vibrionaceae</taxon>
        <taxon>Vibrio</taxon>
    </lineage>
</organism>
<reference evidence="5 6" key="1">
    <citation type="journal article" date="2024" name="ISME J.">
        <title>Tailless and filamentous prophages are predominant in marine Vibrio.</title>
        <authorList>
            <person name="Steensen K."/>
            <person name="Seneca J."/>
            <person name="Bartlau N."/>
            <person name="Yu X.A."/>
            <person name="Hussain F.A."/>
            <person name="Polz M.F."/>
        </authorList>
    </citation>
    <scope>NUCLEOTIDE SEQUENCE [LARGE SCALE GENOMIC DNA]</scope>
    <source>
        <strain evidence="5 6">10N.222.51.A1</strain>
    </source>
</reference>
<evidence type="ECO:0000259" key="3">
    <source>
        <dbReference type="Pfam" id="PF00263"/>
    </source>
</evidence>
<sequence>MKSIISFIEKLALFMILASLSHTAFAQRITNIDQGGMITVTVLSDIESVFISDSNIADYQVIDKRKVVVFGKNVGRTSLAVYGGEGKTLASRKLWVNTSFDVVQQQVQMLYPNIEVSITNIGDKVVLSGVVPTEKVKDGINQLVGTYLDKEKQEFKMEWKSDDDDYEIEFMKRFHYNGIVNNIEVAVAKQVNVKLSVAEVSHSFLEEFGIEYGSTGAGTGVFLDQVTSFSASDIVSVITAIGNDTVGQVLAEPNLSVISGESASFLVGGELPVVTVVDGTTNVEYKEFGVRLDLMAKVLSDDQILLSLMPEVSSLDAQYSNETYDLPALKTRRARTTVQLADGKSFVLGGLLSTEDKESLSKVPLVGDIPVLGALFRKTGTERSKTELIIVATVNLVQPIEPALIQLPTMKKTSTLQRFFYVEKGYQTSSEKWASEIMATGGFKL</sequence>
<feature type="signal peptide" evidence="2">
    <location>
        <begin position="1"/>
        <end position="26"/>
    </location>
</feature>
<evidence type="ECO:0000256" key="1">
    <source>
        <dbReference type="RuleBase" id="RU004003"/>
    </source>
</evidence>